<reference evidence="9 10" key="1">
    <citation type="submission" date="2019-05" db="EMBL/GenBank/DDBJ databases">
        <title>Mikania micrantha, genome provides insights into the molecular mechanism of rapid growth.</title>
        <authorList>
            <person name="Liu B."/>
        </authorList>
    </citation>
    <scope>NUCLEOTIDE SEQUENCE [LARGE SCALE GENOMIC DNA]</scope>
    <source>
        <strain evidence="9">NLD-2019</strain>
        <tissue evidence="9">Leaf</tissue>
    </source>
</reference>
<keyword evidence="10" id="KW-1185">Reference proteome</keyword>
<evidence type="ECO:0000256" key="2">
    <source>
        <dbReference type="ARBA" id="ARBA00007647"/>
    </source>
</evidence>
<proteinExistence type="inferred from homology"/>
<dbReference type="GO" id="GO:0005737">
    <property type="term" value="C:cytoplasm"/>
    <property type="evidence" value="ECO:0007669"/>
    <property type="project" value="TreeGrafter"/>
</dbReference>
<dbReference type="PANTHER" id="PTHR21461:SF12">
    <property type="entry name" value="GALACTAN BETA-1,4-GALACTOSYLTRANSFERASE GALS2"/>
    <property type="match status" value="1"/>
</dbReference>
<evidence type="ECO:0000256" key="3">
    <source>
        <dbReference type="ARBA" id="ARBA00022676"/>
    </source>
</evidence>
<dbReference type="EC" id="2.4.1.-" evidence="8"/>
<evidence type="ECO:0000256" key="1">
    <source>
        <dbReference type="ARBA" id="ARBA00004167"/>
    </source>
</evidence>
<keyword evidence="5" id="KW-0812">Transmembrane</keyword>
<comment type="subcellular location">
    <subcellularLocation>
        <location evidence="1">Membrane</location>
        <topology evidence="1">Single-pass membrane protein</topology>
    </subcellularLocation>
</comment>
<dbReference type="GO" id="GO:0016020">
    <property type="term" value="C:membrane"/>
    <property type="evidence" value="ECO:0007669"/>
    <property type="project" value="UniProtKB-SubCell"/>
</dbReference>
<dbReference type="PANTHER" id="PTHR21461">
    <property type="entry name" value="GLYCOSYLTRANSFERASE FAMILY 92 PROTEIN"/>
    <property type="match status" value="1"/>
</dbReference>
<keyword evidence="3 8" id="KW-0328">Glycosyltransferase</keyword>
<evidence type="ECO:0000256" key="6">
    <source>
        <dbReference type="ARBA" id="ARBA00022989"/>
    </source>
</evidence>
<keyword evidence="7" id="KW-0472">Membrane</keyword>
<dbReference type="OrthoDB" id="2526284at2759"/>
<name>A0A5N6PXS0_9ASTR</name>
<dbReference type="GO" id="GO:0016757">
    <property type="term" value="F:glycosyltransferase activity"/>
    <property type="evidence" value="ECO:0007669"/>
    <property type="project" value="UniProtKB-UniRule"/>
</dbReference>
<keyword evidence="6" id="KW-1133">Transmembrane helix</keyword>
<protein>
    <recommendedName>
        <fullName evidence="8">Glycosyltransferase family 92 protein</fullName>
        <ecNumber evidence="8">2.4.1.-</ecNumber>
    </recommendedName>
</protein>
<gene>
    <name evidence="9" type="ORF">E3N88_04879</name>
</gene>
<evidence type="ECO:0000256" key="5">
    <source>
        <dbReference type="ARBA" id="ARBA00022692"/>
    </source>
</evidence>
<sequence length="593" mass="66246">MDPSRYATTPGERLGGTISKPGVVTPEFLSGLLAFASSEHTKTGNCTTRGDTVVKEVEGEGDHECGGGGFLIVASCKRSGGGGVASQLNTHLAQDLPLMAEIDEQIQIPSHRHKKMFIGVDWNCAGELKLMLSAVLFLCSIITLFQFFPSSVDPDLRHCTAASPSSFVTSPPPVQNKKLEDQVVGDGFVKRSFNGYGTAAYNFILMSAYRGGADTFAVIGLSSKPLHMFSKPSYICRWIPHPATGNNENITVAGYKILPDWGYGRVYTVVVVNCTFPIPVGHDGAGGRLVLHASTSGGADSNVNLTDTIEALTETPGKLNTSQLEAPPKYEYLYCGSPLYGDLSPQRVREWIAYHARLFGEKSHFVIHDSGGVHPEVMEVLQPWMEKGYVTLQNVEDEERFDGYYHNQFLIVNDCLHRYRFMTKWMFFFDLDEFLSVPKETTIKNVTDSLLGYTQFTIEQRTMSSNLCYLDDDPDRIYRKWGIEKMIYRDTKRGIHRDRKYAVQPRNVFATGVHLSQNLKGRTTHKTEGKMVYYHYHGTISERREPCRQMVNETGVNVAGTPYTVDTTMREAAGAVKRFELRMIGSLLQKTRQ</sequence>
<comment type="similarity">
    <text evidence="2 8">Belongs to the glycosyltransferase 92 family.</text>
</comment>
<comment type="caution">
    <text evidence="9">The sequence shown here is derived from an EMBL/GenBank/DDBJ whole genome shotgun (WGS) entry which is preliminary data.</text>
</comment>
<evidence type="ECO:0000256" key="7">
    <source>
        <dbReference type="ARBA" id="ARBA00023136"/>
    </source>
</evidence>
<organism evidence="9 10">
    <name type="scientific">Mikania micrantha</name>
    <name type="common">bitter vine</name>
    <dbReference type="NCBI Taxonomy" id="192012"/>
    <lineage>
        <taxon>Eukaryota</taxon>
        <taxon>Viridiplantae</taxon>
        <taxon>Streptophyta</taxon>
        <taxon>Embryophyta</taxon>
        <taxon>Tracheophyta</taxon>
        <taxon>Spermatophyta</taxon>
        <taxon>Magnoliopsida</taxon>
        <taxon>eudicotyledons</taxon>
        <taxon>Gunneridae</taxon>
        <taxon>Pentapetalae</taxon>
        <taxon>asterids</taxon>
        <taxon>campanulids</taxon>
        <taxon>Asterales</taxon>
        <taxon>Asteraceae</taxon>
        <taxon>Asteroideae</taxon>
        <taxon>Heliantheae alliance</taxon>
        <taxon>Eupatorieae</taxon>
        <taxon>Mikania</taxon>
    </lineage>
</organism>
<keyword evidence="4 8" id="KW-0808">Transferase</keyword>
<evidence type="ECO:0000256" key="4">
    <source>
        <dbReference type="ARBA" id="ARBA00022679"/>
    </source>
</evidence>
<accession>A0A5N6PXS0</accession>
<dbReference type="AlphaFoldDB" id="A0A5N6PXS0"/>
<dbReference type="InterPro" id="IPR008166">
    <property type="entry name" value="Glyco_transf_92"/>
</dbReference>
<dbReference type="Pfam" id="PF01697">
    <property type="entry name" value="Glyco_transf_92"/>
    <property type="match status" value="1"/>
</dbReference>
<dbReference type="Proteomes" id="UP000326396">
    <property type="component" value="Linkage Group LG10"/>
</dbReference>
<evidence type="ECO:0000256" key="8">
    <source>
        <dbReference type="RuleBase" id="RU366017"/>
    </source>
</evidence>
<evidence type="ECO:0000313" key="10">
    <source>
        <dbReference type="Proteomes" id="UP000326396"/>
    </source>
</evidence>
<evidence type="ECO:0000313" key="9">
    <source>
        <dbReference type="EMBL" id="KAD7117611.1"/>
    </source>
</evidence>
<dbReference type="EMBL" id="SZYD01000002">
    <property type="protein sequence ID" value="KAD7117611.1"/>
    <property type="molecule type" value="Genomic_DNA"/>
</dbReference>